<evidence type="ECO:0000313" key="5">
    <source>
        <dbReference type="Proteomes" id="UP001595803"/>
    </source>
</evidence>
<dbReference type="PANTHER" id="PTHR44591">
    <property type="entry name" value="STRESS RESPONSE REGULATOR PROTEIN 1"/>
    <property type="match status" value="1"/>
</dbReference>
<dbReference type="InterPro" id="IPR050595">
    <property type="entry name" value="Bact_response_regulator"/>
</dbReference>
<evidence type="ECO:0000256" key="2">
    <source>
        <dbReference type="PROSITE-ProRule" id="PRU00169"/>
    </source>
</evidence>
<protein>
    <submittedName>
        <fullName evidence="4">Response regulator</fullName>
    </submittedName>
</protein>
<dbReference type="PANTHER" id="PTHR44591:SF3">
    <property type="entry name" value="RESPONSE REGULATORY DOMAIN-CONTAINING PROTEIN"/>
    <property type="match status" value="1"/>
</dbReference>
<dbReference type="Gene3D" id="3.40.50.2300">
    <property type="match status" value="1"/>
</dbReference>
<dbReference type="Pfam" id="PF00072">
    <property type="entry name" value="Response_reg"/>
    <property type="match status" value="1"/>
</dbReference>
<dbReference type="RefSeq" id="WP_295813861.1">
    <property type="nucleotide sequence ID" value="NZ_JBHRZG010000022.1"/>
</dbReference>
<gene>
    <name evidence="4" type="ORF">ACFOSB_14725</name>
</gene>
<dbReference type="InterPro" id="IPR001789">
    <property type="entry name" value="Sig_transdc_resp-reg_receiver"/>
</dbReference>
<proteinExistence type="predicted"/>
<reference evidence="5" key="1">
    <citation type="journal article" date="2019" name="Int. J. Syst. Evol. Microbiol.">
        <title>The Global Catalogue of Microorganisms (GCM) 10K type strain sequencing project: providing services to taxonomists for standard genome sequencing and annotation.</title>
        <authorList>
            <consortium name="The Broad Institute Genomics Platform"/>
            <consortium name="The Broad Institute Genome Sequencing Center for Infectious Disease"/>
            <person name="Wu L."/>
            <person name="Ma J."/>
        </authorList>
    </citation>
    <scope>NUCLEOTIDE SEQUENCE [LARGE SCALE GENOMIC DNA]</scope>
    <source>
        <strain evidence="5">CCTCC AB 2017081</strain>
    </source>
</reference>
<name>A0ABV7ZAN7_9DEIO</name>
<comment type="caution">
    <text evidence="4">The sequence shown here is derived from an EMBL/GenBank/DDBJ whole genome shotgun (WGS) entry which is preliminary data.</text>
</comment>
<dbReference type="Proteomes" id="UP001595803">
    <property type="component" value="Unassembled WGS sequence"/>
</dbReference>
<feature type="domain" description="Response regulatory" evidence="3">
    <location>
        <begin position="9"/>
        <end position="126"/>
    </location>
</feature>
<keyword evidence="1 2" id="KW-0597">Phosphoprotein</keyword>
<dbReference type="EMBL" id="JBHRZG010000022">
    <property type="protein sequence ID" value="MFC3834109.1"/>
    <property type="molecule type" value="Genomic_DNA"/>
</dbReference>
<evidence type="ECO:0000259" key="3">
    <source>
        <dbReference type="PROSITE" id="PS50110"/>
    </source>
</evidence>
<evidence type="ECO:0000256" key="1">
    <source>
        <dbReference type="ARBA" id="ARBA00022553"/>
    </source>
</evidence>
<organism evidence="4 5">
    <name type="scientific">Deinococcus rufus</name>
    <dbReference type="NCBI Taxonomy" id="2136097"/>
    <lineage>
        <taxon>Bacteria</taxon>
        <taxon>Thermotogati</taxon>
        <taxon>Deinococcota</taxon>
        <taxon>Deinococci</taxon>
        <taxon>Deinococcales</taxon>
        <taxon>Deinococcaceae</taxon>
        <taxon>Deinococcus</taxon>
    </lineage>
</organism>
<keyword evidence="5" id="KW-1185">Reference proteome</keyword>
<accession>A0ABV7ZAN7</accession>
<dbReference type="PROSITE" id="PS50110">
    <property type="entry name" value="RESPONSE_REGULATORY"/>
    <property type="match status" value="1"/>
</dbReference>
<evidence type="ECO:0000313" key="4">
    <source>
        <dbReference type="EMBL" id="MFC3834109.1"/>
    </source>
</evidence>
<dbReference type="SUPFAM" id="SSF52172">
    <property type="entry name" value="CheY-like"/>
    <property type="match status" value="1"/>
</dbReference>
<feature type="modified residue" description="4-aspartylphosphate" evidence="2">
    <location>
        <position position="58"/>
    </location>
</feature>
<sequence>MTELPTPRRILIVDDHADLRKLIRLTLLGTDYEVFEATSGDEALRRLRDVQPDLIILDVMMPGDLNGYQVCSRVKADPALRHITVILVTARAQAADLQKGEAAGADRYLIKPFSPMQLLDLVSEALGT</sequence>
<dbReference type="InterPro" id="IPR011006">
    <property type="entry name" value="CheY-like_superfamily"/>
</dbReference>
<dbReference type="SMART" id="SM00448">
    <property type="entry name" value="REC"/>
    <property type="match status" value="1"/>
</dbReference>